<dbReference type="EMBL" id="BONW01000028">
    <property type="protein sequence ID" value="GIG90373.1"/>
    <property type="molecule type" value="Genomic_DNA"/>
</dbReference>
<evidence type="ECO:0000256" key="1">
    <source>
        <dbReference type="ARBA" id="ARBA00008725"/>
    </source>
</evidence>
<organism evidence="6 7">
    <name type="scientific">Plantactinospora endophytica</name>
    <dbReference type="NCBI Taxonomy" id="673535"/>
    <lineage>
        <taxon>Bacteria</taxon>
        <taxon>Bacillati</taxon>
        <taxon>Actinomycetota</taxon>
        <taxon>Actinomycetes</taxon>
        <taxon>Micromonosporales</taxon>
        <taxon>Micromonosporaceae</taxon>
        <taxon>Plantactinospora</taxon>
    </lineage>
</organism>
<feature type="compositionally biased region" description="Low complexity" evidence="2">
    <location>
        <begin position="430"/>
        <end position="440"/>
    </location>
</feature>
<dbReference type="PANTHER" id="PTHR42996:SF1">
    <property type="entry name" value="PHOSPHATE-BINDING PROTEIN PSTS"/>
    <property type="match status" value="1"/>
</dbReference>
<protein>
    <submittedName>
        <fullName evidence="6">Phosphate ABC transporter substrate-binding protein PstS</fullName>
    </submittedName>
</protein>
<keyword evidence="3" id="KW-0812">Transmembrane</keyword>
<feature type="compositionally biased region" description="Polar residues" evidence="2">
    <location>
        <begin position="390"/>
        <end position="403"/>
    </location>
</feature>
<dbReference type="SUPFAM" id="SSF53850">
    <property type="entry name" value="Periplasmic binding protein-like II"/>
    <property type="match status" value="1"/>
</dbReference>
<evidence type="ECO:0000256" key="2">
    <source>
        <dbReference type="SAM" id="MobiDB-lite"/>
    </source>
</evidence>
<feature type="chain" id="PRO_5046495172" evidence="4">
    <location>
        <begin position="34"/>
        <end position="554"/>
    </location>
</feature>
<feature type="region of interest" description="Disordered" evidence="2">
    <location>
        <begin position="390"/>
        <end position="493"/>
    </location>
</feature>
<keyword evidence="3" id="KW-0472">Membrane</keyword>
<keyword evidence="3" id="KW-1133">Transmembrane helix</keyword>
<evidence type="ECO:0000313" key="7">
    <source>
        <dbReference type="Proteomes" id="UP000646749"/>
    </source>
</evidence>
<dbReference type="Pfam" id="PF12849">
    <property type="entry name" value="PBP_like_2"/>
    <property type="match status" value="1"/>
</dbReference>
<accession>A0ABQ4E6M3</accession>
<sequence length="554" mass="58201">MAETATRMRRGVARLLALALVAASVLLGTPATAAPRLVSITGSGSTWSQNALDQWRADVRQNNITVHYSGVGSTAGRNAFAQGTVDFAVSEIEFGAEANEAIPRRRFAYMPIVAGGTSFMYNLKIGGRRVTNLRLSGDVIAKIFTGSIRMWNDAAIRADNPGLNLPARRIVPVVRSDGSGTTAQFVKWMNNQYPSIWRPWCRSKGRTEAQCNVLSFYPPGFTAQAGSSQIAGYVAGSNAEGAITYVEYSYAKENGFPVVKVLNKAGYYVEPTANSVAVALTRAQIETGNPNAQNYLTQKLEGVYNDRDKRTYPLSSYSYMVIPLAHENGVTEGKAYTLGRFAYYFLCQGQQKVDLLGYSPLPINLVEAGFNQVKRIPGVVQEARPIRSCNNPTFSTDGTNTLARTAVNPPECDKKGNGQQCTAGTGGAAGTPTENSNNNSGGSGTGNGSAGTPGGTGNPGGTGTSPSVAPTASQSAGPGLVDPATGEVIGNGNGGGGEQFVAGVPVSLAGEGGWRLRHTMMVLAGIVLLALVVGPPLIFRRSGVTRTGTEGPKR</sequence>
<evidence type="ECO:0000259" key="5">
    <source>
        <dbReference type="Pfam" id="PF12849"/>
    </source>
</evidence>
<feature type="transmembrane region" description="Helical" evidence="3">
    <location>
        <begin position="520"/>
        <end position="539"/>
    </location>
</feature>
<dbReference type="RefSeq" id="WP_239141328.1">
    <property type="nucleotide sequence ID" value="NZ_BONW01000028.1"/>
</dbReference>
<dbReference type="InterPro" id="IPR050962">
    <property type="entry name" value="Phosphate-bind_PstS"/>
</dbReference>
<proteinExistence type="inferred from homology"/>
<keyword evidence="4" id="KW-0732">Signal</keyword>
<evidence type="ECO:0000256" key="3">
    <source>
        <dbReference type="SAM" id="Phobius"/>
    </source>
</evidence>
<feature type="signal peptide" evidence="4">
    <location>
        <begin position="1"/>
        <end position="33"/>
    </location>
</feature>
<gene>
    <name evidence="6" type="primary">pstS</name>
    <name evidence="6" type="ORF">Pen02_53090</name>
</gene>
<keyword evidence="7" id="KW-1185">Reference proteome</keyword>
<feature type="domain" description="PBP" evidence="5">
    <location>
        <begin position="30"/>
        <end position="347"/>
    </location>
</feature>
<reference evidence="6 7" key="1">
    <citation type="submission" date="2021-01" db="EMBL/GenBank/DDBJ databases">
        <title>Whole genome shotgun sequence of Plantactinospora endophytica NBRC 110450.</title>
        <authorList>
            <person name="Komaki H."/>
            <person name="Tamura T."/>
        </authorList>
    </citation>
    <scope>NUCLEOTIDE SEQUENCE [LARGE SCALE GENOMIC DNA]</scope>
    <source>
        <strain evidence="6 7">NBRC 110450</strain>
    </source>
</reference>
<evidence type="ECO:0000256" key="4">
    <source>
        <dbReference type="SAM" id="SignalP"/>
    </source>
</evidence>
<dbReference type="InterPro" id="IPR024370">
    <property type="entry name" value="PBP_domain"/>
</dbReference>
<comment type="similarity">
    <text evidence="1">Belongs to the PstS family.</text>
</comment>
<evidence type="ECO:0000313" key="6">
    <source>
        <dbReference type="EMBL" id="GIG90373.1"/>
    </source>
</evidence>
<dbReference type="Gene3D" id="3.40.190.10">
    <property type="entry name" value="Periplasmic binding protein-like II"/>
    <property type="match status" value="2"/>
</dbReference>
<dbReference type="CDD" id="cd13565">
    <property type="entry name" value="PBP2_PstS"/>
    <property type="match status" value="1"/>
</dbReference>
<dbReference type="PANTHER" id="PTHR42996">
    <property type="entry name" value="PHOSPHATE-BINDING PROTEIN PSTS"/>
    <property type="match status" value="1"/>
</dbReference>
<feature type="compositionally biased region" description="Gly residues" evidence="2">
    <location>
        <begin position="441"/>
        <end position="463"/>
    </location>
</feature>
<name>A0ABQ4E6M3_9ACTN</name>
<dbReference type="Proteomes" id="UP000646749">
    <property type="component" value="Unassembled WGS sequence"/>
</dbReference>
<comment type="caution">
    <text evidence="6">The sequence shown here is derived from an EMBL/GenBank/DDBJ whole genome shotgun (WGS) entry which is preliminary data.</text>
</comment>